<name>A0A0N8DT54_9CRUS</name>
<sequence length="66" mass="7521">MLAVYQIFETLNNVIRGNTVNTPCHSHMRLIVGYPLLRNSTSMIQHGHYSITTLIQHKTSILLSIE</sequence>
<dbReference type="AlphaFoldDB" id="A0A0N8DT54"/>
<organism evidence="1">
    <name type="scientific">Daphnia magna</name>
    <dbReference type="NCBI Taxonomy" id="35525"/>
    <lineage>
        <taxon>Eukaryota</taxon>
        <taxon>Metazoa</taxon>
        <taxon>Ecdysozoa</taxon>
        <taxon>Arthropoda</taxon>
        <taxon>Crustacea</taxon>
        <taxon>Branchiopoda</taxon>
        <taxon>Diplostraca</taxon>
        <taxon>Cladocera</taxon>
        <taxon>Anomopoda</taxon>
        <taxon>Daphniidae</taxon>
        <taxon>Daphnia</taxon>
    </lineage>
</organism>
<accession>A0A0N8DT54</accession>
<dbReference type="EMBL" id="GDIQ01003564">
    <property type="protein sequence ID" value="JAN91173.1"/>
    <property type="molecule type" value="Transcribed_RNA"/>
</dbReference>
<proteinExistence type="predicted"/>
<protein>
    <submittedName>
        <fullName evidence="1">Uncharacterized protein</fullName>
    </submittedName>
</protein>
<reference evidence="1" key="1">
    <citation type="submission" date="2015-10" db="EMBL/GenBank/DDBJ databases">
        <title>EvidentialGene: Evidence-directed Construction of Complete mRNA Transcriptomes without Genomes.</title>
        <authorList>
            <person name="Gilbert D.G."/>
        </authorList>
    </citation>
    <scope>NUCLEOTIDE SEQUENCE</scope>
</reference>
<evidence type="ECO:0000313" key="1">
    <source>
        <dbReference type="EMBL" id="JAN91173.1"/>
    </source>
</evidence>